<dbReference type="AlphaFoldDB" id="K7ZYP2"/>
<name>K7ZYP2_9ENTR</name>
<evidence type="ECO:0000313" key="1">
    <source>
        <dbReference type="EMBL" id="CCJ71753.1"/>
    </source>
</evidence>
<evidence type="ECO:0000313" key="2">
    <source>
        <dbReference type="Proteomes" id="UP000009340"/>
    </source>
</evidence>
<reference evidence="1" key="1">
    <citation type="submission" date="2012-07" db="EMBL/GenBank/DDBJ databases">
        <authorList>
            <person name="Cummings C."/>
        </authorList>
    </citation>
    <scope>NUCLEOTIDE SEQUENCE</scope>
    <source>
        <strain evidence="1">1330</strain>
    </source>
</reference>
<sequence length="45" mass="4945">MAVAASNAKEIRLLLFFSSCFSEDGVMKSLVQNQRSASEPHKMKG</sequence>
<dbReference type="Proteomes" id="UP000009340">
    <property type="component" value="Unassembled WGS sequence"/>
</dbReference>
<organism evidence="1 2">
    <name type="scientific">Cronobacter condimenti 1330</name>
    <dbReference type="NCBI Taxonomy" id="1073999"/>
    <lineage>
        <taxon>Bacteria</taxon>
        <taxon>Pseudomonadati</taxon>
        <taxon>Pseudomonadota</taxon>
        <taxon>Gammaproteobacteria</taxon>
        <taxon>Enterobacterales</taxon>
        <taxon>Enterobacteriaceae</taxon>
        <taxon>Cronobacter</taxon>
    </lineage>
</organism>
<protein>
    <submittedName>
        <fullName evidence="1">Uncharacterized protein</fullName>
    </submittedName>
</protein>
<proteinExistence type="predicted"/>
<gene>
    <name evidence="1" type="ORF">BN137_1099</name>
</gene>
<dbReference type="EMBL" id="CAKW01000048">
    <property type="protein sequence ID" value="CCJ71753.1"/>
    <property type="molecule type" value="Genomic_DNA"/>
</dbReference>
<accession>K7ZYP2</accession>
<comment type="caution">
    <text evidence="1">The sequence shown here is derived from an EMBL/GenBank/DDBJ whole genome shotgun (WGS) entry which is preliminary data.</text>
</comment>